<reference evidence="2 3" key="1">
    <citation type="journal article" date="2021" name="BMC Biol.">
        <title>Horizontally acquired antibacterial genes associated with adaptive radiation of ladybird beetles.</title>
        <authorList>
            <person name="Li H.S."/>
            <person name="Tang X.F."/>
            <person name="Huang Y.H."/>
            <person name="Xu Z.Y."/>
            <person name="Chen M.L."/>
            <person name="Du X.Y."/>
            <person name="Qiu B.Y."/>
            <person name="Chen P.T."/>
            <person name="Zhang W."/>
            <person name="Slipinski A."/>
            <person name="Escalona H.E."/>
            <person name="Waterhouse R.M."/>
            <person name="Zwick A."/>
            <person name="Pang H."/>
        </authorList>
    </citation>
    <scope>NUCLEOTIDE SEQUENCE [LARGE SCALE GENOMIC DNA]</scope>
    <source>
        <strain evidence="2">SYSU2018</strain>
    </source>
</reference>
<dbReference type="EMBL" id="JABFTP020000103">
    <property type="protein sequence ID" value="KAL3278042.1"/>
    <property type="molecule type" value="Genomic_DNA"/>
</dbReference>
<evidence type="ECO:0000313" key="3">
    <source>
        <dbReference type="Proteomes" id="UP001516400"/>
    </source>
</evidence>
<gene>
    <name evidence="2" type="ORF">HHI36_013383</name>
</gene>
<name>A0ABD2NI02_9CUCU</name>
<proteinExistence type="predicted"/>
<comment type="caution">
    <text evidence="2">The sequence shown here is derived from an EMBL/GenBank/DDBJ whole genome shotgun (WGS) entry which is preliminary data.</text>
</comment>
<feature type="compositionally biased region" description="Basic and acidic residues" evidence="1">
    <location>
        <begin position="51"/>
        <end position="67"/>
    </location>
</feature>
<evidence type="ECO:0000313" key="2">
    <source>
        <dbReference type="EMBL" id="KAL3278042.1"/>
    </source>
</evidence>
<organism evidence="2 3">
    <name type="scientific">Cryptolaemus montrouzieri</name>
    <dbReference type="NCBI Taxonomy" id="559131"/>
    <lineage>
        <taxon>Eukaryota</taxon>
        <taxon>Metazoa</taxon>
        <taxon>Ecdysozoa</taxon>
        <taxon>Arthropoda</taxon>
        <taxon>Hexapoda</taxon>
        <taxon>Insecta</taxon>
        <taxon>Pterygota</taxon>
        <taxon>Neoptera</taxon>
        <taxon>Endopterygota</taxon>
        <taxon>Coleoptera</taxon>
        <taxon>Polyphaga</taxon>
        <taxon>Cucujiformia</taxon>
        <taxon>Coccinelloidea</taxon>
        <taxon>Coccinellidae</taxon>
        <taxon>Scymninae</taxon>
        <taxon>Scymnini</taxon>
        <taxon>Cryptolaemus</taxon>
    </lineage>
</organism>
<protein>
    <submittedName>
        <fullName evidence="2">Uncharacterized protein</fullName>
    </submittedName>
</protein>
<evidence type="ECO:0000256" key="1">
    <source>
        <dbReference type="SAM" id="MobiDB-lite"/>
    </source>
</evidence>
<feature type="non-terminal residue" evidence="2">
    <location>
        <position position="1"/>
    </location>
</feature>
<feature type="compositionally biased region" description="Acidic residues" evidence="1">
    <location>
        <begin position="40"/>
        <end position="50"/>
    </location>
</feature>
<sequence>KERDDESSEKEDFKSSKSTVKKMRISKTTSEIKNTNQFESQEEDMDEDLHEDYHPREEDDKYVEGNRKTKNTTKNPAKTT</sequence>
<feature type="region of interest" description="Disordered" evidence="1">
    <location>
        <begin position="1"/>
        <end position="80"/>
    </location>
</feature>
<dbReference type="Proteomes" id="UP001516400">
    <property type="component" value="Unassembled WGS sequence"/>
</dbReference>
<dbReference type="AlphaFoldDB" id="A0ABD2NI02"/>
<feature type="compositionally biased region" description="Basic and acidic residues" evidence="1">
    <location>
        <begin position="1"/>
        <end position="15"/>
    </location>
</feature>
<accession>A0ABD2NI02</accession>
<keyword evidence="3" id="KW-1185">Reference proteome</keyword>
<feature type="compositionally biased region" description="Polar residues" evidence="1">
    <location>
        <begin position="26"/>
        <end position="39"/>
    </location>
</feature>